<dbReference type="Gene3D" id="6.10.340.10">
    <property type="match status" value="1"/>
</dbReference>
<dbReference type="SMART" id="SM00304">
    <property type="entry name" value="HAMP"/>
    <property type="match status" value="3"/>
</dbReference>
<feature type="domain" description="HAMP" evidence="7">
    <location>
        <begin position="193"/>
        <end position="246"/>
    </location>
</feature>
<proteinExistence type="inferred from homology"/>
<dbReference type="PROSITE" id="PS50885">
    <property type="entry name" value="HAMP"/>
    <property type="match status" value="2"/>
</dbReference>
<dbReference type="CDD" id="cd11386">
    <property type="entry name" value="MCP_signal"/>
    <property type="match status" value="1"/>
</dbReference>
<evidence type="ECO:0000256" key="1">
    <source>
        <dbReference type="ARBA" id="ARBA00004370"/>
    </source>
</evidence>
<dbReference type="CDD" id="cd06225">
    <property type="entry name" value="HAMP"/>
    <property type="match status" value="1"/>
</dbReference>
<evidence type="ECO:0000256" key="4">
    <source>
        <dbReference type="PROSITE-ProRule" id="PRU00284"/>
    </source>
</evidence>
<dbReference type="GO" id="GO:0007165">
    <property type="term" value="P:signal transduction"/>
    <property type="evidence" value="ECO:0007669"/>
    <property type="project" value="UniProtKB-KW"/>
</dbReference>
<evidence type="ECO:0000313" key="9">
    <source>
        <dbReference type="Proteomes" id="UP000295673"/>
    </source>
</evidence>
<dbReference type="SUPFAM" id="SSF58104">
    <property type="entry name" value="Methyl-accepting chemotaxis protein (MCP) signaling domain"/>
    <property type="match status" value="1"/>
</dbReference>
<dbReference type="InterPro" id="IPR003660">
    <property type="entry name" value="HAMP_dom"/>
</dbReference>
<evidence type="ECO:0000313" key="8">
    <source>
        <dbReference type="EMBL" id="TCL00383.1"/>
    </source>
</evidence>
<feature type="transmembrane region" description="Helical" evidence="5">
    <location>
        <begin position="169"/>
        <end position="192"/>
    </location>
</feature>
<dbReference type="PANTHER" id="PTHR43531">
    <property type="entry name" value="PROTEIN ICFG"/>
    <property type="match status" value="1"/>
</dbReference>
<dbReference type="AlphaFoldDB" id="A0A4R1N3T7"/>
<evidence type="ECO:0000256" key="3">
    <source>
        <dbReference type="ARBA" id="ARBA00029447"/>
    </source>
</evidence>
<protein>
    <submittedName>
        <fullName evidence="8">Methyl-accepting chemotaxis protein</fullName>
    </submittedName>
</protein>
<feature type="domain" description="Methyl-accepting transducer" evidence="6">
    <location>
        <begin position="313"/>
        <end position="542"/>
    </location>
</feature>
<gene>
    <name evidence="8" type="ORF">BXY66_3024</name>
</gene>
<dbReference type="EMBL" id="SMGR01000003">
    <property type="protein sequence ID" value="TCL00383.1"/>
    <property type="molecule type" value="Genomic_DNA"/>
</dbReference>
<dbReference type="FunFam" id="1.10.287.950:FF:000001">
    <property type="entry name" value="Methyl-accepting chemotaxis sensory transducer"/>
    <property type="match status" value="1"/>
</dbReference>
<sequence length="574" mass="60953">MNGEKKRFLGKSIMGRLLLPIIACIAISNAAYTTFWVNKQSSTLVDAFENELQLAQTFVAPPIAAAVWDFNSDAANGAIQGITQMDDALFAQVIVDGDIFAEVAAEGAENENWAEGIAQILELEDASARLGIGSVDYIKFPIVHSDGSTVAQMVLGFNNGTIDAVVQNLYVQSIITGLLIVLIVGAIVYFSAASVTKPLARIVERIAALREGDLDSEVPGADRHDELGRLSGAVSEFVETMRANAELEKNSKAASKEQAEVVGELAKGLNQLAKGMLSHRITAEMSDDYVMLRSDFNETASALDDVIGRVLSTIDQIEQQTHQMADGTRDLAKRTENQAATLEETAAAIGQITSSVQTASDQAKEVETTVSATKAEAERGGDVVKRAVDAMREIKDSADQISAINSVIEDISFQTNLLALNAGVEAARAGDAGRGFAVVASEVRSLALRASTSASEIGELIDTSSDKVAIGVELVDEAGQAIEAIVDKIQDVSALVVKIAESSNDQATSITEINSGVSDLDRVTQQNASLVEHSSEQGRALQIAASELAEQVAAFRPSKKAPKKVQEVEFRRSA</sequence>
<keyword evidence="5" id="KW-1133">Transmembrane helix</keyword>
<dbReference type="InterPro" id="IPR051310">
    <property type="entry name" value="MCP_chemotaxis"/>
</dbReference>
<keyword evidence="4" id="KW-0807">Transducer</keyword>
<dbReference type="Gene3D" id="1.10.287.950">
    <property type="entry name" value="Methyl-accepting chemotaxis protein"/>
    <property type="match status" value="1"/>
</dbReference>
<dbReference type="GO" id="GO:0006935">
    <property type="term" value="P:chemotaxis"/>
    <property type="evidence" value="ECO:0007669"/>
    <property type="project" value="UniProtKB-KW"/>
</dbReference>
<dbReference type="PROSITE" id="PS50111">
    <property type="entry name" value="CHEMOTAXIS_TRANSDUC_2"/>
    <property type="match status" value="1"/>
</dbReference>
<dbReference type="PANTHER" id="PTHR43531:SF11">
    <property type="entry name" value="METHYL-ACCEPTING CHEMOTAXIS PROTEIN 3"/>
    <property type="match status" value="1"/>
</dbReference>
<evidence type="ECO:0000259" key="6">
    <source>
        <dbReference type="PROSITE" id="PS50111"/>
    </source>
</evidence>
<dbReference type="Pfam" id="PF00672">
    <property type="entry name" value="HAMP"/>
    <property type="match status" value="1"/>
</dbReference>
<dbReference type="RefSeq" id="WP_132861168.1">
    <property type="nucleotide sequence ID" value="NZ_SMGR01000003.1"/>
</dbReference>
<evidence type="ECO:0000259" key="7">
    <source>
        <dbReference type="PROSITE" id="PS50885"/>
    </source>
</evidence>
<dbReference type="InterPro" id="IPR004089">
    <property type="entry name" value="MCPsignal_dom"/>
</dbReference>
<name>A0A4R1N3T7_9RHOB</name>
<evidence type="ECO:0000256" key="5">
    <source>
        <dbReference type="SAM" id="Phobius"/>
    </source>
</evidence>
<dbReference type="Pfam" id="PF00015">
    <property type="entry name" value="MCPsignal"/>
    <property type="match status" value="1"/>
</dbReference>
<dbReference type="Proteomes" id="UP000295673">
    <property type="component" value="Unassembled WGS sequence"/>
</dbReference>
<evidence type="ECO:0000256" key="2">
    <source>
        <dbReference type="ARBA" id="ARBA00022500"/>
    </source>
</evidence>
<dbReference type="SMART" id="SM00283">
    <property type="entry name" value="MA"/>
    <property type="match status" value="1"/>
</dbReference>
<dbReference type="OrthoDB" id="354287at2"/>
<dbReference type="GO" id="GO:0016020">
    <property type="term" value="C:membrane"/>
    <property type="evidence" value="ECO:0007669"/>
    <property type="project" value="UniProtKB-SubCell"/>
</dbReference>
<reference evidence="8 9" key="1">
    <citation type="submission" date="2019-03" db="EMBL/GenBank/DDBJ databases">
        <title>Genomic Encyclopedia of Archaeal and Bacterial Type Strains, Phase II (KMG-II): from individual species to whole genera.</title>
        <authorList>
            <person name="Goeker M."/>
        </authorList>
    </citation>
    <scope>NUCLEOTIDE SEQUENCE [LARGE SCALE GENOMIC DNA]</scope>
    <source>
        <strain evidence="8 9">DSM 26433</strain>
    </source>
</reference>
<comment type="similarity">
    <text evidence="3">Belongs to the methyl-accepting chemotaxis (MCP) protein family.</text>
</comment>
<keyword evidence="9" id="KW-1185">Reference proteome</keyword>
<keyword evidence="5" id="KW-0472">Membrane</keyword>
<organism evidence="8 9">
    <name type="scientific">Shimia isoporae</name>
    <dbReference type="NCBI Taxonomy" id="647720"/>
    <lineage>
        <taxon>Bacteria</taxon>
        <taxon>Pseudomonadati</taxon>
        <taxon>Pseudomonadota</taxon>
        <taxon>Alphaproteobacteria</taxon>
        <taxon>Rhodobacterales</taxon>
        <taxon>Roseobacteraceae</taxon>
    </lineage>
</organism>
<dbReference type="SUPFAM" id="SSF158472">
    <property type="entry name" value="HAMP domain-like"/>
    <property type="match status" value="1"/>
</dbReference>
<comment type="caution">
    <text evidence="8">The sequence shown here is derived from an EMBL/GenBank/DDBJ whole genome shotgun (WGS) entry which is preliminary data.</text>
</comment>
<accession>A0A4R1N3T7</accession>
<comment type="subcellular location">
    <subcellularLocation>
        <location evidence="1">Membrane</location>
    </subcellularLocation>
</comment>
<keyword evidence="5" id="KW-0812">Transmembrane</keyword>
<feature type="domain" description="HAMP" evidence="7">
    <location>
        <begin position="256"/>
        <end position="308"/>
    </location>
</feature>
<keyword evidence="2" id="KW-0145">Chemotaxis</keyword>